<evidence type="ECO:0000313" key="2">
    <source>
        <dbReference type="EMBL" id="CDJ44868.1"/>
    </source>
</evidence>
<dbReference type="Proteomes" id="UP000030747">
    <property type="component" value="Unassembled WGS sequence"/>
</dbReference>
<accession>U6L6N7</accession>
<feature type="region of interest" description="Disordered" evidence="1">
    <location>
        <begin position="67"/>
        <end position="103"/>
    </location>
</feature>
<reference evidence="2" key="2">
    <citation type="submission" date="2013-10" db="EMBL/GenBank/DDBJ databases">
        <authorList>
            <person name="Aslett M."/>
        </authorList>
    </citation>
    <scope>NUCLEOTIDE SEQUENCE [LARGE SCALE GENOMIC DNA]</scope>
    <source>
        <strain evidence="2">Houghton</strain>
    </source>
</reference>
<dbReference type="OrthoDB" id="354426at2759"/>
<gene>
    <name evidence="2" type="ORF">ETH_00036365</name>
</gene>
<keyword evidence="3" id="KW-1185">Reference proteome</keyword>
<reference evidence="2" key="1">
    <citation type="submission" date="2013-10" db="EMBL/GenBank/DDBJ databases">
        <title>Genomic analysis of the causative agents of coccidiosis in chickens.</title>
        <authorList>
            <person name="Reid A.J."/>
            <person name="Blake D."/>
            <person name="Billington K."/>
            <person name="Browne H."/>
            <person name="Dunn M."/>
            <person name="Hung S."/>
            <person name="Kawahara F."/>
            <person name="Miranda-Saavedra D."/>
            <person name="Mourier T."/>
            <person name="Nagra H."/>
            <person name="Otto T.D."/>
            <person name="Rawlings N."/>
            <person name="Sanchez A."/>
            <person name="Sanders M."/>
            <person name="Subramaniam C."/>
            <person name="Tay Y."/>
            <person name="Dear P."/>
            <person name="Doerig C."/>
            <person name="Gruber A."/>
            <person name="Parkinson J."/>
            <person name="Shirley M."/>
            <person name="Wan K.L."/>
            <person name="Berriman M."/>
            <person name="Tomley F."/>
            <person name="Pain A."/>
        </authorList>
    </citation>
    <scope>NUCLEOTIDE SEQUENCE [LARGE SCALE GENOMIC DNA]</scope>
    <source>
        <strain evidence="2">Houghton</strain>
    </source>
</reference>
<dbReference type="RefSeq" id="XP_013235615.1">
    <property type="nucleotide sequence ID" value="XM_013380161.1"/>
</dbReference>
<dbReference type="VEuPathDB" id="ToxoDB:ETH2_1359000"/>
<name>U6L6N7_EIMTE</name>
<feature type="region of interest" description="Disordered" evidence="1">
    <location>
        <begin position="1"/>
        <end position="26"/>
    </location>
</feature>
<feature type="compositionally biased region" description="Low complexity" evidence="1">
    <location>
        <begin position="7"/>
        <end position="23"/>
    </location>
</feature>
<sequence length="220" mass="24666">MERECSSGRSSSSNSSSSSSSSSVWEPRVCLSPLKRMQMDYGMSCGWDAGSKNFVLPKAQRRIVFHKLASSNKEKEKEKEKERQKQKASSRHKRLHASDDAHKPIPTEELGLQADGSIVLPGREWMCIDAGHFFNITSLMNDSRSILEVHYEGFPYLVLFKKLGEVLQHMQEALVNCGPLFRLGHLQPLCEAALYEEADAQPARGTKASRSAPKLPRFPC</sequence>
<dbReference type="AlphaFoldDB" id="U6L6N7"/>
<feature type="compositionally biased region" description="Basic residues" evidence="1">
    <location>
        <begin position="86"/>
        <end position="95"/>
    </location>
</feature>
<dbReference type="EMBL" id="HG677753">
    <property type="protein sequence ID" value="CDJ44868.1"/>
    <property type="molecule type" value="Genomic_DNA"/>
</dbReference>
<proteinExistence type="predicted"/>
<organism evidence="2 3">
    <name type="scientific">Eimeria tenella</name>
    <name type="common">Coccidian parasite</name>
    <dbReference type="NCBI Taxonomy" id="5802"/>
    <lineage>
        <taxon>Eukaryota</taxon>
        <taxon>Sar</taxon>
        <taxon>Alveolata</taxon>
        <taxon>Apicomplexa</taxon>
        <taxon>Conoidasida</taxon>
        <taxon>Coccidia</taxon>
        <taxon>Eucoccidiorida</taxon>
        <taxon>Eimeriorina</taxon>
        <taxon>Eimeriidae</taxon>
        <taxon>Eimeria</taxon>
    </lineage>
</organism>
<feature type="compositionally biased region" description="Basic and acidic residues" evidence="1">
    <location>
        <begin position="72"/>
        <end position="85"/>
    </location>
</feature>
<dbReference type="GeneID" id="25256314"/>
<dbReference type="VEuPathDB" id="ToxoDB:ETH_00036365"/>
<evidence type="ECO:0000256" key="1">
    <source>
        <dbReference type="SAM" id="MobiDB-lite"/>
    </source>
</evidence>
<evidence type="ECO:0000313" key="3">
    <source>
        <dbReference type="Proteomes" id="UP000030747"/>
    </source>
</evidence>
<protein>
    <submittedName>
        <fullName evidence="2">Uncharacterized protein</fullName>
    </submittedName>
</protein>